<organism evidence="2">
    <name type="scientific">Chromera velia CCMP2878</name>
    <dbReference type="NCBI Taxonomy" id="1169474"/>
    <lineage>
        <taxon>Eukaryota</taxon>
        <taxon>Sar</taxon>
        <taxon>Alveolata</taxon>
        <taxon>Colpodellida</taxon>
        <taxon>Chromeraceae</taxon>
        <taxon>Chromera</taxon>
    </lineage>
</organism>
<feature type="region of interest" description="Disordered" evidence="1">
    <location>
        <begin position="177"/>
        <end position="263"/>
    </location>
</feature>
<feature type="compositionally biased region" description="Polar residues" evidence="1">
    <location>
        <begin position="194"/>
        <end position="203"/>
    </location>
</feature>
<name>A0A0G4HUZ9_9ALVE</name>
<evidence type="ECO:0000313" key="2">
    <source>
        <dbReference type="EMBL" id="CEM48182.1"/>
    </source>
</evidence>
<dbReference type="VEuPathDB" id="CryptoDB:Cvel_31978"/>
<dbReference type="AlphaFoldDB" id="A0A0G4HUZ9"/>
<reference evidence="2" key="1">
    <citation type="submission" date="2014-11" db="EMBL/GenBank/DDBJ databases">
        <authorList>
            <person name="Otto D Thomas"/>
            <person name="Naeem Raeece"/>
        </authorList>
    </citation>
    <scope>NUCLEOTIDE SEQUENCE</scope>
</reference>
<protein>
    <submittedName>
        <fullName evidence="2">Uncharacterized protein</fullName>
    </submittedName>
</protein>
<feature type="region of interest" description="Disordered" evidence="1">
    <location>
        <begin position="294"/>
        <end position="314"/>
    </location>
</feature>
<dbReference type="EMBL" id="CDMZ01003957">
    <property type="protein sequence ID" value="CEM48182.1"/>
    <property type="molecule type" value="Genomic_DNA"/>
</dbReference>
<evidence type="ECO:0000256" key="1">
    <source>
        <dbReference type="SAM" id="MobiDB-lite"/>
    </source>
</evidence>
<gene>
    <name evidence="2" type="ORF">Cvel_31978</name>
</gene>
<accession>A0A0G4HUZ9</accession>
<feature type="non-terminal residue" evidence="2">
    <location>
        <position position="1"/>
    </location>
</feature>
<sequence length="314" mass="34779">TASSLNLQAIREARNRGWIIQQPDGTYRPNEEFFDPEEFWNEVIDIQGGGGDFVSLCHGLLRVRFERTRPHTHRPRGKIMIHLADFNFENPLLILGLNFFRQFDFNWRELAPRPEDGTRFIEISMGTGPAGVEGFTHWQLTPGIQLLHARVSILRRTDPSIDTHNFWVPTSSAIPLRLPGVSTQGEVGRGSGRPNETFSSDSPSEPPNETGGQQPFSPRAPSSPDNSPTHSPKPVSEIGDLFDQQRGPYARGQTSEEDVDMTIPVITVPSDSEEGGAEDVNPYAIEVEVEQPAPSLPIATSMNGGSVLEEMQET</sequence>
<proteinExistence type="predicted"/>